<keyword evidence="2" id="KW-1185">Reference proteome</keyword>
<proteinExistence type="predicted"/>
<organism evidence="1 2">
    <name type="scientific">Lindgomyces ingoldianus</name>
    <dbReference type="NCBI Taxonomy" id="673940"/>
    <lineage>
        <taxon>Eukaryota</taxon>
        <taxon>Fungi</taxon>
        <taxon>Dikarya</taxon>
        <taxon>Ascomycota</taxon>
        <taxon>Pezizomycotina</taxon>
        <taxon>Dothideomycetes</taxon>
        <taxon>Pleosporomycetidae</taxon>
        <taxon>Pleosporales</taxon>
        <taxon>Lindgomycetaceae</taxon>
        <taxon>Lindgomyces</taxon>
    </lineage>
</organism>
<dbReference type="EMBL" id="MU003533">
    <property type="protein sequence ID" value="KAF2464863.1"/>
    <property type="molecule type" value="Genomic_DNA"/>
</dbReference>
<accession>A0ACB6QD20</accession>
<comment type="caution">
    <text evidence="1">The sequence shown here is derived from an EMBL/GenBank/DDBJ whole genome shotgun (WGS) entry which is preliminary data.</text>
</comment>
<reference evidence="1" key="1">
    <citation type="journal article" date="2020" name="Stud. Mycol.">
        <title>101 Dothideomycetes genomes: a test case for predicting lifestyles and emergence of pathogens.</title>
        <authorList>
            <person name="Haridas S."/>
            <person name="Albert R."/>
            <person name="Binder M."/>
            <person name="Bloem J."/>
            <person name="Labutti K."/>
            <person name="Salamov A."/>
            <person name="Andreopoulos B."/>
            <person name="Baker S."/>
            <person name="Barry K."/>
            <person name="Bills G."/>
            <person name="Bluhm B."/>
            <person name="Cannon C."/>
            <person name="Castanera R."/>
            <person name="Culley D."/>
            <person name="Daum C."/>
            <person name="Ezra D."/>
            <person name="Gonzalez J."/>
            <person name="Henrissat B."/>
            <person name="Kuo A."/>
            <person name="Liang C."/>
            <person name="Lipzen A."/>
            <person name="Lutzoni F."/>
            <person name="Magnuson J."/>
            <person name="Mondo S."/>
            <person name="Nolan M."/>
            <person name="Ohm R."/>
            <person name="Pangilinan J."/>
            <person name="Park H.-J."/>
            <person name="Ramirez L."/>
            <person name="Alfaro M."/>
            <person name="Sun H."/>
            <person name="Tritt A."/>
            <person name="Yoshinaga Y."/>
            <person name="Zwiers L.-H."/>
            <person name="Turgeon B."/>
            <person name="Goodwin S."/>
            <person name="Spatafora J."/>
            <person name="Crous P."/>
            <person name="Grigoriev I."/>
        </authorList>
    </citation>
    <scope>NUCLEOTIDE SEQUENCE</scope>
    <source>
        <strain evidence="1">ATCC 200398</strain>
    </source>
</reference>
<gene>
    <name evidence="1" type="ORF">BDR25DRAFT_93493</name>
</gene>
<sequence>MLCARDSPGGSTKPSLARLALLMANSHYQSTSSTTTTTTTSARNRRYQSVPAVQEHLYASLASWQADTPQNLPFAPSLHQLPGALGPRPLPANHLYYSPGPTDYVNHLPLQSPWTDHDGRSAWSSPLYGDAGVDSTVPHPNAASHLGHPENIYRPTGHSQALPLPLPQDYSAASAAPPYAPGAPRAASVAHLLNYPSQTIRWSAGPTSDVPPVPQDGRVLSHTSAALSSGVVAPSIGNLSSSPWTLIDGAVSSSTTPLFERTPAREPEWTLVEDPSQNAAQPHPQTQQLVQFPSASLSQQPQQPPVGWASRQDQGSTASARQKLPRISASFTERAQKMKISKRHAKFNEEQKAKTAYMRKIKQCIRCKFYRTGCDPGTPCQRCTRVHDSARSFLEPCSRDHLDDASLVRHCNGRLNQSKAFFLNYSWKEGDSINAMDIVWNLPGFGPMPMCDPIKILFREYSPKDIPPNLNPPDLDPTAQYWQNTAGQVNRVLQPPYAVYDTTTLKTNVEIYFLRNQIAIEQWILHRVKDDELALMTYREALRKRDAGSSLLQTAMQLQCLSIVSQGYGSVWSSNIPGIKEYDYRQLGRSGYEAYDRPGPDRPLPAAIAHQMDVAILEYLQKLEKQCAKELMKKVFQPKLKPWYELFLTFFVLLWNLEYIHNGAESYIMSKSGTALENQVSYVVRSQIAEWEHAAPTILQHWRCVLRGFVPFKLARENPMELREKGMLNQAEFDYVMRVADMLEHRGPERFSGPSSRHAPLRNSIASKWIPQLFKDSNG</sequence>
<evidence type="ECO:0000313" key="1">
    <source>
        <dbReference type="EMBL" id="KAF2464863.1"/>
    </source>
</evidence>
<protein>
    <submittedName>
        <fullName evidence="1">Uncharacterized protein</fullName>
    </submittedName>
</protein>
<dbReference type="Proteomes" id="UP000799755">
    <property type="component" value="Unassembled WGS sequence"/>
</dbReference>
<evidence type="ECO:0000313" key="2">
    <source>
        <dbReference type="Proteomes" id="UP000799755"/>
    </source>
</evidence>
<name>A0ACB6QD20_9PLEO</name>